<organism evidence="1 2">
    <name type="scientific">Rhodococcus qingshengii</name>
    <dbReference type="NCBI Taxonomy" id="334542"/>
    <lineage>
        <taxon>Bacteria</taxon>
        <taxon>Bacillati</taxon>
        <taxon>Actinomycetota</taxon>
        <taxon>Actinomycetes</taxon>
        <taxon>Mycobacteriales</taxon>
        <taxon>Nocardiaceae</taxon>
        <taxon>Rhodococcus</taxon>
        <taxon>Rhodococcus erythropolis group</taxon>
    </lineage>
</organism>
<proteinExistence type="predicted"/>
<dbReference type="EMBL" id="JARDXE010000009">
    <property type="protein sequence ID" value="MDE8646487.1"/>
    <property type="molecule type" value="Genomic_DNA"/>
</dbReference>
<name>A0AAW6LFK5_RHOSG</name>
<dbReference type="Gene3D" id="3.40.710.10">
    <property type="entry name" value="DD-peptidase/beta-lactamase superfamily"/>
    <property type="match status" value="1"/>
</dbReference>
<sequence length="93" mass="10351">MARLGQLMVQRGAWRDQTLIDSAYLDELSAPSPSNGGYGFLTWVNAGEDFYSVNAPVSKYVSHPVWQNAPRDLYLQEFLRLVVASIVDVPPPP</sequence>
<gene>
    <name evidence="1" type="ORF">PXH69_16105</name>
</gene>
<dbReference type="RefSeq" id="WP_209922377.1">
    <property type="nucleotide sequence ID" value="NZ_CP117176.1"/>
</dbReference>
<dbReference type="SUPFAM" id="SSF56601">
    <property type="entry name" value="beta-lactamase/transpeptidase-like"/>
    <property type="match status" value="1"/>
</dbReference>
<comment type="caution">
    <text evidence="1">The sequence shown here is derived from an EMBL/GenBank/DDBJ whole genome shotgun (WGS) entry which is preliminary data.</text>
</comment>
<dbReference type="Proteomes" id="UP001217325">
    <property type="component" value="Unassembled WGS sequence"/>
</dbReference>
<accession>A0AAW6LFK5</accession>
<protein>
    <submittedName>
        <fullName evidence="1">Uncharacterized protein</fullName>
    </submittedName>
</protein>
<evidence type="ECO:0000313" key="1">
    <source>
        <dbReference type="EMBL" id="MDE8646487.1"/>
    </source>
</evidence>
<evidence type="ECO:0000313" key="2">
    <source>
        <dbReference type="Proteomes" id="UP001217325"/>
    </source>
</evidence>
<dbReference type="InterPro" id="IPR012338">
    <property type="entry name" value="Beta-lactam/transpept-like"/>
</dbReference>
<dbReference type="AlphaFoldDB" id="A0AAW6LFK5"/>
<reference evidence="1" key="1">
    <citation type="submission" date="2023-02" db="EMBL/GenBank/DDBJ databases">
        <title>A novel hydrolase synthesized by Rhodococcus erythropolis HQ is responsible for the detoxification of Zearalenone.</title>
        <authorList>
            <person name="Hu J."/>
            <person name="Xu J."/>
        </authorList>
    </citation>
    <scope>NUCLEOTIDE SEQUENCE</scope>
    <source>
        <strain evidence="1">HQ</strain>
    </source>
</reference>